<feature type="domain" description="TFIIB-type" evidence="11">
    <location>
        <begin position="2"/>
        <end position="33"/>
    </location>
</feature>
<comment type="subcellular location">
    <subcellularLocation>
        <location evidence="1">Nucleus</location>
    </subcellularLocation>
</comment>
<keyword evidence="7" id="KW-0805">Transcription regulation</keyword>
<dbReference type="InterPro" id="IPR013150">
    <property type="entry name" value="TFIIB_cyclin"/>
</dbReference>
<dbReference type="InterPro" id="IPR013137">
    <property type="entry name" value="Znf_TFIIB"/>
</dbReference>
<dbReference type="GO" id="GO:0000995">
    <property type="term" value="F:RNA polymerase III general transcription initiation factor activity"/>
    <property type="evidence" value="ECO:0007669"/>
    <property type="project" value="TreeGrafter"/>
</dbReference>
<keyword evidence="8" id="KW-0804">Transcription</keyword>
<organism evidence="12 13">
    <name type="scientific">Dreissena polymorpha</name>
    <name type="common">Zebra mussel</name>
    <name type="synonym">Mytilus polymorpha</name>
    <dbReference type="NCBI Taxonomy" id="45954"/>
    <lineage>
        <taxon>Eukaryota</taxon>
        <taxon>Metazoa</taxon>
        <taxon>Spiralia</taxon>
        <taxon>Lophotrochozoa</taxon>
        <taxon>Mollusca</taxon>
        <taxon>Bivalvia</taxon>
        <taxon>Autobranchia</taxon>
        <taxon>Heteroconchia</taxon>
        <taxon>Euheterodonta</taxon>
        <taxon>Imparidentia</taxon>
        <taxon>Neoheterodontei</taxon>
        <taxon>Myida</taxon>
        <taxon>Dreissenoidea</taxon>
        <taxon>Dreissenidae</taxon>
        <taxon>Dreissena</taxon>
    </lineage>
</organism>
<dbReference type="AlphaFoldDB" id="A0A9D4R4R0"/>
<evidence type="ECO:0000256" key="8">
    <source>
        <dbReference type="ARBA" id="ARBA00023163"/>
    </source>
</evidence>
<evidence type="ECO:0000256" key="9">
    <source>
        <dbReference type="ARBA" id="ARBA00023242"/>
    </source>
</evidence>
<dbReference type="InterPro" id="IPR036915">
    <property type="entry name" value="Cyclin-like_sf"/>
</dbReference>
<dbReference type="GO" id="GO:0017025">
    <property type="term" value="F:TBP-class protein binding"/>
    <property type="evidence" value="ECO:0007669"/>
    <property type="project" value="InterPro"/>
</dbReference>
<keyword evidence="9" id="KW-0539">Nucleus</keyword>
<dbReference type="FunFam" id="2.20.25.10:FF:000012">
    <property type="entry name" value="Putative transcription factor IIIB 90 kDa subunit"/>
    <property type="match status" value="1"/>
</dbReference>
<dbReference type="GO" id="GO:0005634">
    <property type="term" value="C:nucleus"/>
    <property type="evidence" value="ECO:0007669"/>
    <property type="project" value="UniProtKB-SubCell"/>
</dbReference>
<evidence type="ECO:0000256" key="2">
    <source>
        <dbReference type="ARBA" id="ARBA00010857"/>
    </source>
</evidence>
<dbReference type="GO" id="GO:0097550">
    <property type="term" value="C:transcription preinitiation complex"/>
    <property type="evidence" value="ECO:0007669"/>
    <property type="project" value="TreeGrafter"/>
</dbReference>
<sequence>MSSRICNQCGCTDIDIDSARGDAVCTGCGSVLEDQIIISEVQFQENSGGGSSLIGQFVSSEGQKSFSIGGGFTHGMQKESRTVTLQNGKRRIQQLASQMNLNQHCVDTAFNFFKMAVSKQMTRGRKHTHVIAACLYLTCRAEKTPRILWRSLDKGLNIVRLKMDISKLLKIY</sequence>
<keyword evidence="13" id="KW-1185">Reference proteome</keyword>
<proteinExistence type="inferred from homology"/>
<protein>
    <recommendedName>
        <fullName evidence="11">TFIIB-type domain-containing protein</fullName>
    </recommendedName>
</protein>
<dbReference type="Proteomes" id="UP000828390">
    <property type="component" value="Unassembled WGS sequence"/>
</dbReference>
<dbReference type="EMBL" id="JAIWYP010000003">
    <property type="protein sequence ID" value="KAH3854173.1"/>
    <property type="molecule type" value="Genomic_DNA"/>
</dbReference>
<evidence type="ECO:0000256" key="10">
    <source>
        <dbReference type="PROSITE-ProRule" id="PRU00469"/>
    </source>
</evidence>
<dbReference type="Pfam" id="PF08271">
    <property type="entry name" value="Zn_Ribbon_TF"/>
    <property type="match status" value="1"/>
</dbReference>
<dbReference type="PANTHER" id="PTHR11618:SF4">
    <property type="entry name" value="TRANSCRIPTION FACTOR IIIB 90 KDA SUBUNIT"/>
    <property type="match status" value="1"/>
</dbReference>
<dbReference type="Gene3D" id="1.10.472.10">
    <property type="entry name" value="Cyclin-like"/>
    <property type="match status" value="1"/>
</dbReference>
<evidence type="ECO:0000313" key="13">
    <source>
        <dbReference type="Proteomes" id="UP000828390"/>
    </source>
</evidence>
<keyword evidence="6" id="KW-0862">Zinc</keyword>
<evidence type="ECO:0000259" key="11">
    <source>
        <dbReference type="PROSITE" id="PS51134"/>
    </source>
</evidence>
<dbReference type="GO" id="GO:0001006">
    <property type="term" value="F:RNA polymerase III type 3 promoter sequence-specific DNA binding"/>
    <property type="evidence" value="ECO:0007669"/>
    <property type="project" value="TreeGrafter"/>
</dbReference>
<name>A0A9D4R4R0_DREPO</name>
<evidence type="ECO:0000256" key="3">
    <source>
        <dbReference type="ARBA" id="ARBA00022723"/>
    </source>
</evidence>
<evidence type="ECO:0000313" key="12">
    <source>
        <dbReference type="EMBL" id="KAH3854173.1"/>
    </source>
</evidence>
<dbReference type="PRINTS" id="PR00685">
    <property type="entry name" value="TIFACTORIIB"/>
</dbReference>
<keyword evidence="4" id="KW-0677">Repeat</keyword>
<dbReference type="PROSITE" id="PS51134">
    <property type="entry name" value="ZF_TFIIB"/>
    <property type="match status" value="1"/>
</dbReference>
<evidence type="ECO:0000256" key="1">
    <source>
        <dbReference type="ARBA" id="ARBA00004123"/>
    </source>
</evidence>
<dbReference type="GO" id="GO:0008270">
    <property type="term" value="F:zinc ion binding"/>
    <property type="evidence" value="ECO:0007669"/>
    <property type="project" value="UniProtKB-KW"/>
</dbReference>
<dbReference type="GO" id="GO:0000126">
    <property type="term" value="C:transcription factor TFIIIB complex"/>
    <property type="evidence" value="ECO:0007669"/>
    <property type="project" value="TreeGrafter"/>
</dbReference>
<reference evidence="12" key="2">
    <citation type="submission" date="2020-11" db="EMBL/GenBank/DDBJ databases">
        <authorList>
            <person name="McCartney M.A."/>
            <person name="Auch B."/>
            <person name="Kono T."/>
            <person name="Mallez S."/>
            <person name="Becker A."/>
            <person name="Gohl D.M."/>
            <person name="Silverstein K.A.T."/>
            <person name="Koren S."/>
            <person name="Bechman K.B."/>
            <person name="Herman A."/>
            <person name="Abrahante J.E."/>
            <person name="Garbe J."/>
        </authorList>
    </citation>
    <scope>NUCLEOTIDE SEQUENCE</scope>
    <source>
        <strain evidence="12">Duluth1</strain>
        <tissue evidence="12">Whole animal</tissue>
    </source>
</reference>
<evidence type="ECO:0000256" key="5">
    <source>
        <dbReference type="ARBA" id="ARBA00022771"/>
    </source>
</evidence>
<dbReference type="InterPro" id="IPR000812">
    <property type="entry name" value="TFIIB"/>
</dbReference>
<gene>
    <name evidence="12" type="ORF">DPMN_096711</name>
</gene>
<comment type="similarity">
    <text evidence="2">Belongs to the TFIIB family.</text>
</comment>
<dbReference type="Gene3D" id="2.20.25.10">
    <property type="match status" value="1"/>
</dbReference>
<keyword evidence="5 10" id="KW-0863">Zinc-finger</keyword>
<dbReference type="Pfam" id="PF00382">
    <property type="entry name" value="TFIIB"/>
    <property type="match status" value="1"/>
</dbReference>
<dbReference type="SUPFAM" id="SSF57783">
    <property type="entry name" value="Zinc beta-ribbon"/>
    <property type="match status" value="1"/>
</dbReference>
<evidence type="ECO:0000256" key="6">
    <source>
        <dbReference type="ARBA" id="ARBA00022833"/>
    </source>
</evidence>
<keyword evidence="3" id="KW-0479">Metal-binding</keyword>
<evidence type="ECO:0000256" key="4">
    <source>
        <dbReference type="ARBA" id="ARBA00022737"/>
    </source>
</evidence>
<accession>A0A9D4R4R0</accession>
<dbReference type="SUPFAM" id="SSF47954">
    <property type="entry name" value="Cyclin-like"/>
    <property type="match status" value="1"/>
</dbReference>
<dbReference type="GO" id="GO:0070897">
    <property type="term" value="P:transcription preinitiation complex assembly"/>
    <property type="evidence" value="ECO:0007669"/>
    <property type="project" value="InterPro"/>
</dbReference>
<reference evidence="12" key="1">
    <citation type="journal article" date="2019" name="bioRxiv">
        <title>The Genome of the Zebra Mussel, Dreissena polymorpha: A Resource for Invasive Species Research.</title>
        <authorList>
            <person name="McCartney M.A."/>
            <person name="Auch B."/>
            <person name="Kono T."/>
            <person name="Mallez S."/>
            <person name="Zhang Y."/>
            <person name="Obille A."/>
            <person name="Becker A."/>
            <person name="Abrahante J.E."/>
            <person name="Garbe J."/>
            <person name="Badalamenti J.P."/>
            <person name="Herman A."/>
            <person name="Mangelson H."/>
            <person name="Liachko I."/>
            <person name="Sullivan S."/>
            <person name="Sone E.D."/>
            <person name="Koren S."/>
            <person name="Silverstein K.A.T."/>
            <person name="Beckman K.B."/>
            <person name="Gohl D.M."/>
        </authorList>
    </citation>
    <scope>NUCLEOTIDE SEQUENCE</scope>
    <source>
        <strain evidence="12">Duluth1</strain>
        <tissue evidence="12">Whole animal</tissue>
    </source>
</reference>
<comment type="caution">
    <text evidence="12">The sequence shown here is derived from an EMBL/GenBank/DDBJ whole genome shotgun (WGS) entry which is preliminary data.</text>
</comment>
<evidence type="ECO:0000256" key="7">
    <source>
        <dbReference type="ARBA" id="ARBA00023015"/>
    </source>
</evidence>
<dbReference type="PANTHER" id="PTHR11618">
    <property type="entry name" value="TRANSCRIPTION INITIATION FACTOR IIB-RELATED"/>
    <property type="match status" value="1"/>
</dbReference>